<feature type="compositionally biased region" description="Basic and acidic residues" evidence="1">
    <location>
        <begin position="14"/>
        <end position="32"/>
    </location>
</feature>
<feature type="compositionally biased region" description="Basic and acidic residues" evidence="1">
    <location>
        <begin position="92"/>
        <end position="106"/>
    </location>
</feature>
<evidence type="ECO:0000256" key="1">
    <source>
        <dbReference type="SAM" id="MobiDB-lite"/>
    </source>
</evidence>
<organism evidence="2 3">
    <name type="scientific">Canna indica</name>
    <name type="common">Indian-shot</name>
    <dbReference type="NCBI Taxonomy" id="4628"/>
    <lineage>
        <taxon>Eukaryota</taxon>
        <taxon>Viridiplantae</taxon>
        <taxon>Streptophyta</taxon>
        <taxon>Embryophyta</taxon>
        <taxon>Tracheophyta</taxon>
        <taxon>Spermatophyta</taxon>
        <taxon>Magnoliopsida</taxon>
        <taxon>Liliopsida</taxon>
        <taxon>Zingiberales</taxon>
        <taxon>Cannaceae</taxon>
        <taxon>Canna</taxon>
    </lineage>
</organism>
<name>A0AAQ3Q6W1_9LILI</name>
<protein>
    <submittedName>
        <fullName evidence="2">Uncharacterized protein</fullName>
    </submittedName>
</protein>
<gene>
    <name evidence="2" type="ORF">Cni_G06907</name>
</gene>
<sequence length="122" mass="13306">MRIPCAAPPSRNYSLREEDADKQQEAAEKATLEADFPTTAAAIGSPIPSSNQQDGLAIHLERVMCLHPRHCSTFVQNKKKKNHLAAFGRGRKREDDGERGRRERLQQLDGAAAGGGVGGEKE</sequence>
<accession>A0AAQ3Q6W1</accession>
<keyword evidence="3" id="KW-1185">Reference proteome</keyword>
<feature type="region of interest" description="Disordered" evidence="1">
    <location>
        <begin position="1"/>
        <end position="33"/>
    </location>
</feature>
<evidence type="ECO:0000313" key="3">
    <source>
        <dbReference type="Proteomes" id="UP001327560"/>
    </source>
</evidence>
<evidence type="ECO:0000313" key="2">
    <source>
        <dbReference type="EMBL" id="WOK98197.1"/>
    </source>
</evidence>
<proteinExistence type="predicted"/>
<reference evidence="2 3" key="1">
    <citation type="submission" date="2023-10" db="EMBL/GenBank/DDBJ databases">
        <title>Chromosome-scale genome assembly provides insights into flower coloration mechanisms of Canna indica.</title>
        <authorList>
            <person name="Li C."/>
        </authorList>
    </citation>
    <scope>NUCLEOTIDE SEQUENCE [LARGE SCALE GENOMIC DNA]</scope>
    <source>
        <tissue evidence="2">Flower</tissue>
    </source>
</reference>
<dbReference type="AlphaFoldDB" id="A0AAQ3Q6W1"/>
<dbReference type="EMBL" id="CP136891">
    <property type="protein sequence ID" value="WOK98197.1"/>
    <property type="molecule type" value="Genomic_DNA"/>
</dbReference>
<dbReference type="Proteomes" id="UP001327560">
    <property type="component" value="Chromosome 2"/>
</dbReference>
<feature type="compositionally biased region" description="Gly residues" evidence="1">
    <location>
        <begin position="112"/>
        <end position="122"/>
    </location>
</feature>
<feature type="region of interest" description="Disordered" evidence="1">
    <location>
        <begin position="78"/>
        <end position="122"/>
    </location>
</feature>